<dbReference type="AlphaFoldDB" id="A0A0M2Q182"/>
<accession>A0A0M2Q182</accession>
<evidence type="ECO:0000256" key="9">
    <source>
        <dbReference type="ARBA" id="ARBA00022958"/>
    </source>
</evidence>
<dbReference type="SUPFAM" id="SSF53613">
    <property type="entry name" value="Ribokinase-like"/>
    <property type="match status" value="1"/>
</dbReference>
<keyword evidence="23" id="KW-1185">Reference proteome</keyword>
<dbReference type="SUPFAM" id="SSF64153">
    <property type="entry name" value="YjeF N-terminal domain-like"/>
    <property type="match status" value="1"/>
</dbReference>
<dbReference type="RefSeq" id="WP_017711785.1">
    <property type="nucleotide sequence ID" value="NZ_KB235933.1"/>
</dbReference>
<comment type="function">
    <text evidence="18">Catalyzes the epimerization of the S- and R-forms of NAD(P)HX, a damaged form of NAD(P)H that is a result of enzymatic or heat-dependent hydration. This is a prerequisite for the S-specific NAD(P)H-hydrate dehydratase to allow the repair of both epimers of NAD(P)HX.</text>
</comment>
<evidence type="ECO:0000313" key="22">
    <source>
        <dbReference type="EMBL" id="KKJ00377.1"/>
    </source>
</evidence>
<name>A0A0M2Q182_PROHO</name>
<dbReference type="EMBL" id="AJTX02000004">
    <property type="protein sequence ID" value="KKJ00377.1"/>
    <property type="molecule type" value="Genomic_DNA"/>
</dbReference>
<dbReference type="Pfam" id="PF01256">
    <property type="entry name" value="Carb_kinase"/>
    <property type="match status" value="1"/>
</dbReference>
<feature type="domain" description="YjeF N-terminal" evidence="21">
    <location>
        <begin position="13"/>
        <end position="218"/>
    </location>
</feature>
<comment type="subunit">
    <text evidence="17">Homotetramer.</text>
</comment>
<evidence type="ECO:0000313" key="23">
    <source>
        <dbReference type="Proteomes" id="UP000034681"/>
    </source>
</evidence>
<evidence type="ECO:0000256" key="15">
    <source>
        <dbReference type="ARBA" id="ARBA00048238"/>
    </source>
</evidence>
<comment type="similarity">
    <text evidence="3 19">In the N-terminal section; belongs to the NnrE/AIBP family.</text>
</comment>
<evidence type="ECO:0000256" key="5">
    <source>
        <dbReference type="ARBA" id="ARBA00022723"/>
    </source>
</evidence>
<keyword evidence="12 17" id="KW-0456">Lyase</keyword>
<dbReference type="InterPro" id="IPR036652">
    <property type="entry name" value="YjeF_N_dom_sf"/>
</dbReference>
<keyword evidence="11 18" id="KW-0413">Isomerase</keyword>
<dbReference type="eggNOG" id="COG0062">
    <property type="taxonomic scope" value="Bacteria"/>
</dbReference>
<comment type="catalytic activity">
    <reaction evidence="16 17 19">
        <text>(6S)-NADPHX + ADP = AMP + phosphate + NADPH + H(+)</text>
        <dbReference type="Rhea" id="RHEA:32235"/>
        <dbReference type="ChEBI" id="CHEBI:15378"/>
        <dbReference type="ChEBI" id="CHEBI:43474"/>
        <dbReference type="ChEBI" id="CHEBI:57783"/>
        <dbReference type="ChEBI" id="CHEBI:64076"/>
        <dbReference type="ChEBI" id="CHEBI:456215"/>
        <dbReference type="ChEBI" id="CHEBI:456216"/>
        <dbReference type="EC" id="4.2.1.136"/>
    </reaction>
</comment>
<comment type="similarity">
    <text evidence="4 19">In the C-terminal section; belongs to the NnrD/CARKD family.</text>
</comment>
<dbReference type="OrthoDB" id="9806925at2"/>
<dbReference type="HAMAP" id="MF_01965">
    <property type="entry name" value="NADHX_dehydratase"/>
    <property type="match status" value="1"/>
</dbReference>
<reference evidence="22" key="1">
    <citation type="submission" date="2012-04" db="EMBL/GenBank/DDBJ databases">
        <authorList>
            <person name="Borisov I.G."/>
            <person name="Ivanikova N.V."/>
            <person name="Pinevich A.V."/>
        </authorList>
    </citation>
    <scope>NUCLEOTIDE SEQUENCE</scope>
    <source>
        <strain evidence="22">CALU 1027</strain>
    </source>
</reference>
<evidence type="ECO:0000256" key="2">
    <source>
        <dbReference type="ARBA" id="ARBA00000909"/>
    </source>
</evidence>
<sequence>MLQDTAIVTTAQMQAIEQRLFTAGLPVAALMEKVAGLISRRIWSDYPRDRYPRVGILAGPGHNGGDAWVVARELHLAGYAVAVWCPLARLKPLTADHRRYGLSLGIGDVTSWDDWGDRQLWIDGLFGFGLERPLAGAIAAGVETLNQITQGTGAAPVVSLDLPSGLHTDSGQILGTAVRASHTLCLGLWKRGLLHETALGVVGRLERVDFGIPAQDIAAVLGENPPLQRLTPAIALASLPWTIPPDSHKYRRGHLLLVAGSRRYRGAVLLAALGSRASGVGMLSIAVPHSLQEQVSSQIPEALVIPCPETEAGAIADFPPELHQDLGRDRFSTVVLGPGLSPAAAGILLPLVLPLATPLLLDADGLGALALSVGAPALADLRPQGLPTVLTPHGGEFRRLFPALDPAASPQLTPGDRATLAAHSSGAIVVLKGARTAIAHPQGVTWINPDSTPALARGGSGDGLAGLMGGLMAIAQAQGQDPGSMVKTAVWWHSQAALQLAQRRSVLGVDAWHLGQGLGDFIGTIAPH</sequence>
<evidence type="ECO:0000256" key="8">
    <source>
        <dbReference type="ARBA" id="ARBA00022857"/>
    </source>
</evidence>
<comment type="cofactor">
    <cofactor evidence="17">
        <name>Mg(2+)</name>
        <dbReference type="ChEBI" id="CHEBI:18420"/>
    </cofactor>
</comment>
<evidence type="ECO:0000259" key="21">
    <source>
        <dbReference type="PROSITE" id="PS51385"/>
    </source>
</evidence>
<feature type="binding site" evidence="17">
    <location>
        <position position="339"/>
    </location>
    <ligand>
        <name>(6S)-NADPHX</name>
        <dbReference type="ChEBI" id="CHEBI:64076"/>
    </ligand>
</feature>
<comment type="similarity">
    <text evidence="18">Belongs to the NnrE/AIBP family.</text>
</comment>
<dbReference type="GO" id="GO:0052855">
    <property type="term" value="F:ADP-dependent NAD(P)H-hydrate dehydratase activity"/>
    <property type="evidence" value="ECO:0007669"/>
    <property type="project" value="UniProtKB-UniRule"/>
</dbReference>
<proteinExistence type="inferred from homology"/>
<evidence type="ECO:0000256" key="19">
    <source>
        <dbReference type="PIRNR" id="PIRNR017184"/>
    </source>
</evidence>
<dbReference type="GO" id="GO:0052856">
    <property type="term" value="F:NAD(P)HX epimerase activity"/>
    <property type="evidence" value="ECO:0007669"/>
    <property type="project" value="UniProtKB-UniRule"/>
</dbReference>
<comment type="similarity">
    <text evidence="17">Belongs to the NnrD/CARKD family.</text>
</comment>
<keyword evidence="13" id="KW-0511">Multifunctional enzyme</keyword>
<dbReference type="eggNOG" id="COG0063">
    <property type="taxonomic scope" value="Bacteria"/>
</dbReference>
<dbReference type="Gene3D" id="3.40.1190.20">
    <property type="match status" value="1"/>
</dbReference>
<gene>
    <name evidence="18" type="primary">nnrE</name>
    <name evidence="17" type="synonym">nnrD</name>
    <name evidence="22" type="ORF">PROH_12065</name>
</gene>
<evidence type="ECO:0000256" key="3">
    <source>
        <dbReference type="ARBA" id="ARBA00006001"/>
    </source>
</evidence>
<evidence type="ECO:0000256" key="7">
    <source>
        <dbReference type="ARBA" id="ARBA00022840"/>
    </source>
</evidence>
<dbReference type="InterPro" id="IPR000631">
    <property type="entry name" value="CARKD"/>
</dbReference>
<dbReference type="NCBIfam" id="TIGR00196">
    <property type="entry name" value="yjeF_cterm"/>
    <property type="match status" value="1"/>
</dbReference>
<dbReference type="GO" id="GO:0005524">
    <property type="term" value="F:ATP binding"/>
    <property type="evidence" value="ECO:0007669"/>
    <property type="project" value="UniProtKB-UniRule"/>
</dbReference>
<keyword evidence="8 17" id="KW-0521">NADP</keyword>
<keyword evidence="10 17" id="KW-0520">NAD</keyword>
<dbReference type="PROSITE" id="PS51385">
    <property type="entry name" value="YJEF_N"/>
    <property type="match status" value="1"/>
</dbReference>
<dbReference type="STRING" id="317619.GCA_000332315_01202"/>
<dbReference type="CDD" id="cd01171">
    <property type="entry name" value="YXKO-related"/>
    <property type="match status" value="1"/>
</dbReference>
<evidence type="ECO:0000256" key="18">
    <source>
        <dbReference type="HAMAP-Rule" id="MF_01966"/>
    </source>
</evidence>
<evidence type="ECO:0000256" key="11">
    <source>
        <dbReference type="ARBA" id="ARBA00023235"/>
    </source>
</evidence>
<feature type="binding site" evidence="17">
    <location>
        <position position="267"/>
    </location>
    <ligand>
        <name>(6S)-NADPHX</name>
        <dbReference type="ChEBI" id="CHEBI:64076"/>
    </ligand>
</feature>
<keyword evidence="7 17" id="KW-0067">ATP-binding</keyword>
<feature type="binding site" evidence="17">
    <location>
        <position position="393"/>
    </location>
    <ligand>
        <name>(6S)-NADPHX</name>
        <dbReference type="ChEBI" id="CHEBI:64076"/>
    </ligand>
</feature>
<dbReference type="InterPro" id="IPR004443">
    <property type="entry name" value="YjeF_N_dom"/>
</dbReference>
<evidence type="ECO:0000256" key="13">
    <source>
        <dbReference type="ARBA" id="ARBA00023268"/>
    </source>
</evidence>
<evidence type="ECO:0000256" key="4">
    <source>
        <dbReference type="ARBA" id="ARBA00009524"/>
    </source>
</evidence>
<feature type="binding site" evidence="18">
    <location>
        <position position="123"/>
    </location>
    <ligand>
        <name>K(+)</name>
        <dbReference type="ChEBI" id="CHEBI:29103"/>
    </ligand>
</feature>
<organism evidence="22 23">
    <name type="scientific">Prochlorothrix hollandica PCC 9006 = CALU 1027</name>
    <dbReference type="NCBI Taxonomy" id="317619"/>
    <lineage>
        <taxon>Bacteria</taxon>
        <taxon>Bacillati</taxon>
        <taxon>Cyanobacteriota</taxon>
        <taxon>Cyanophyceae</taxon>
        <taxon>Prochlorotrichales</taxon>
        <taxon>Prochlorotrichaceae</taxon>
        <taxon>Prochlorothrix</taxon>
    </lineage>
</organism>
<feature type="domain" description="YjeF C-terminal" evidence="20">
    <location>
        <begin position="232"/>
        <end position="525"/>
    </location>
</feature>
<feature type="binding site" evidence="17">
    <location>
        <position position="462"/>
    </location>
    <ligand>
        <name>(6S)-NADPHX</name>
        <dbReference type="ChEBI" id="CHEBI:64076"/>
    </ligand>
</feature>
<protein>
    <recommendedName>
        <fullName evidence="19">Bifunctional NAD(P)H-hydrate repair enzyme</fullName>
    </recommendedName>
    <alternativeName>
        <fullName evidence="19">Nicotinamide nucleotide repair protein</fullName>
    </alternativeName>
    <domain>
        <recommendedName>
            <fullName evidence="19">ADP-dependent (S)-NAD(P)H-hydrate dehydratase</fullName>
            <ecNumber evidence="19">4.2.1.136</ecNumber>
        </recommendedName>
        <alternativeName>
            <fullName evidence="19">ADP-dependent NAD(P)HX dehydratase</fullName>
        </alternativeName>
    </domain>
    <domain>
        <recommendedName>
            <fullName evidence="19">NAD(P)H-hydrate epimerase</fullName>
            <ecNumber evidence="19">5.1.99.6</ecNumber>
        </recommendedName>
    </domain>
</protein>
<feature type="binding site" evidence="18">
    <location>
        <position position="164"/>
    </location>
    <ligand>
        <name>K(+)</name>
        <dbReference type="ChEBI" id="CHEBI:29103"/>
    </ligand>
</feature>
<feature type="binding site" evidence="17">
    <location>
        <position position="461"/>
    </location>
    <ligand>
        <name>AMP</name>
        <dbReference type="ChEBI" id="CHEBI:456215"/>
    </ligand>
</feature>
<dbReference type="GO" id="GO:0110051">
    <property type="term" value="P:metabolite repair"/>
    <property type="evidence" value="ECO:0007669"/>
    <property type="project" value="TreeGrafter"/>
</dbReference>
<comment type="cofactor">
    <cofactor evidence="18 19">
        <name>K(+)</name>
        <dbReference type="ChEBI" id="CHEBI:29103"/>
    </cofactor>
    <text evidence="18 19">Binds 1 potassium ion per subunit.</text>
</comment>
<dbReference type="InterPro" id="IPR030677">
    <property type="entry name" value="Nnr"/>
</dbReference>
<dbReference type="NCBIfam" id="TIGR00197">
    <property type="entry name" value="yjeF_nterm"/>
    <property type="match status" value="1"/>
</dbReference>
<feature type="binding site" evidence="18">
    <location>
        <begin position="127"/>
        <end position="133"/>
    </location>
    <ligand>
        <name>(6S)-NADPHX</name>
        <dbReference type="ChEBI" id="CHEBI:64076"/>
    </ligand>
</feature>
<evidence type="ECO:0000256" key="1">
    <source>
        <dbReference type="ARBA" id="ARBA00000013"/>
    </source>
</evidence>
<comment type="function">
    <text evidence="17">Catalyzes the dehydration of the S-form of NAD(P)HX at the expense of ADP, which is converted to AMP. Together with NAD(P)HX epimerase, which catalyzes the epimerization of the S- and R-forms, the enzyme allows the repair of both epimers of NAD(P)HX, a damaged form of NAD(P)H that is a result of enzymatic or heat-dependent hydration.</text>
</comment>
<evidence type="ECO:0000256" key="12">
    <source>
        <dbReference type="ARBA" id="ARBA00023239"/>
    </source>
</evidence>
<comment type="caution">
    <text evidence="22">The sequence shown here is derived from an EMBL/GenBank/DDBJ whole genome shotgun (WGS) entry which is preliminary data.</text>
</comment>
<evidence type="ECO:0000256" key="6">
    <source>
        <dbReference type="ARBA" id="ARBA00022741"/>
    </source>
</evidence>
<dbReference type="InterPro" id="IPR029056">
    <property type="entry name" value="Ribokinase-like"/>
</dbReference>
<keyword evidence="6 17" id="KW-0547">Nucleotide-binding</keyword>
<dbReference type="PANTHER" id="PTHR12592">
    <property type="entry name" value="ATP-DEPENDENT (S)-NAD(P)H-HYDRATE DEHYDRATASE FAMILY MEMBER"/>
    <property type="match status" value="1"/>
</dbReference>
<dbReference type="PANTHER" id="PTHR12592:SF0">
    <property type="entry name" value="ATP-DEPENDENT (S)-NAD(P)H-HYDRATE DEHYDRATASE"/>
    <property type="match status" value="1"/>
</dbReference>
<dbReference type="GO" id="GO:0046872">
    <property type="term" value="F:metal ion binding"/>
    <property type="evidence" value="ECO:0007669"/>
    <property type="project" value="UniProtKB-UniRule"/>
</dbReference>
<keyword evidence="5 18" id="KW-0479">Metal-binding</keyword>
<comment type="caution">
    <text evidence="18">Lacks conserved residue(s) required for the propagation of feature annotation.</text>
</comment>
<feature type="binding site" evidence="17">
    <location>
        <begin position="432"/>
        <end position="436"/>
    </location>
    <ligand>
        <name>AMP</name>
        <dbReference type="ChEBI" id="CHEBI:456215"/>
    </ligand>
</feature>
<dbReference type="Gene3D" id="3.40.50.10260">
    <property type="entry name" value="YjeF N-terminal domain"/>
    <property type="match status" value="1"/>
</dbReference>
<dbReference type="Pfam" id="PF03853">
    <property type="entry name" value="YjeF_N"/>
    <property type="match status" value="1"/>
</dbReference>
<dbReference type="HAMAP" id="MF_01966">
    <property type="entry name" value="NADHX_epimerase"/>
    <property type="match status" value="1"/>
</dbReference>
<dbReference type="PROSITE" id="PS51383">
    <property type="entry name" value="YJEF_C_3"/>
    <property type="match status" value="1"/>
</dbReference>
<feature type="binding site" evidence="18">
    <location>
        <begin position="62"/>
        <end position="66"/>
    </location>
    <ligand>
        <name>(6S)-NADPHX</name>
        <dbReference type="ChEBI" id="CHEBI:64076"/>
    </ligand>
</feature>
<comment type="catalytic activity">
    <reaction evidence="2 18 19">
        <text>(6R)-NADPHX = (6S)-NADPHX</text>
        <dbReference type="Rhea" id="RHEA:32227"/>
        <dbReference type="ChEBI" id="CHEBI:64076"/>
        <dbReference type="ChEBI" id="CHEBI:64077"/>
        <dbReference type="EC" id="5.1.99.6"/>
    </reaction>
</comment>
<evidence type="ECO:0000256" key="14">
    <source>
        <dbReference type="ARBA" id="ARBA00025153"/>
    </source>
</evidence>
<feature type="binding site" evidence="18">
    <location>
        <position position="63"/>
    </location>
    <ligand>
        <name>K(+)</name>
        <dbReference type="ChEBI" id="CHEBI:29103"/>
    </ligand>
</feature>
<dbReference type="EC" id="4.2.1.136" evidence="19"/>
<comment type="catalytic activity">
    <reaction evidence="15 17 19">
        <text>(6S)-NADHX + ADP = AMP + phosphate + NADH + H(+)</text>
        <dbReference type="Rhea" id="RHEA:32223"/>
        <dbReference type="ChEBI" id="CHEBI:15378"/>
        <dbReference type="ChEBI" id="CHEBI:43474"/>
        <dbReference type="ChEBI" id="CHEBI:57945"/>
        <dbReference type="ChEBI" id="CHEBI:64074"/>
        <dbReference type="ChEBI" id="CHEBI:456215"/>
        <dbReference type="ChEBI" id="CHEBI:456216"/>
        <dbReference type="EC" id="4.2.1.136"/>
    </reaction>
</comment>
<dbReference type="GO" id="GO:0046496">
    <property type="term" value="P:nicotinamide nucleotide metabolic process"/>
    <property type="evidence" value="ECO:0007669"/>
    <property type="project" value="UniProtKB-UniRule"/>
</dbReference>
<evidence type="ECO:0000256" key="10">
    <source>
        <dbReference type="ARBA" id="ARBA00023027"/>
    </source>
</evidence>
<evidence type="ECO:0000256" key="17">
    <source>
        <dbReference type="HAMAP-Rule" id="MF_01965"/>
    </source>
</evidence>
<feature type="binding site" evidence="18">
    <location>
        <position position="161"/>
    </location>
    <ligand>
        <name>(6S)-NADPHX</name>
        <dbReference type="ChEBI" id="CHEBI:64076"/>
    </ligand>
</feature>
<dbReference type="PIRSF" id="PIRSF017184">
    <property type="entry name" value="Nnr"/>
    <property type="match status" value="1"/>
</dbReference>
<dbReference type="EC" id="5.1.99.6" evidence="19"/>
<evidence type="ECO:0000259" key="20">
    <source>
        <dbReference type="PROSITE" id="PS51383"/>
    </source>
</evidence>
<dbReference type="Proteomes" id="UP000034681">
    <property type="component" value="Unassembled WGS sequence"/>
</dbReference>
<keyword evidence="9 18" id="KW-0630">Potassium</keyword>
<comment type="function">
    <text evidence="14 19">Bifunctional enzyme that catalyzes the epimerization of the S- and R-forms of NAD(P)HX and the dehydration of the S-form of NAD(P)HX at the expense of ADP, which is converted to AMP. This allows the repair of both epimers of NAD(P)HX, a damaged form of NAD(P)H that is a result of enzymatic or heat-dependent hydration.</text>
</comment>
<evidence type="ECO:0000256" key="16">
    <source>
        <dbReference type="ARBA" id="ARBA00049209"/>
    </source>
</evidence>
<comment type="catalytic activity">
    <reaction evidence="1 18 19">
        <text>(6R)-NADHX = (6S)-NADHX</text>
        <dbReference type="Rhea" id="RHEA:32215"/>
        <dbReference type="ChEBI" id="CHEBI:64074"/>
        <dbReference type="ChEBI" id="CHEBI:64075"/>
        <dbReference type="EC" id="5.1.99.6"/>
    </reaction>
</comment>